<dbReference type="GO" id="GO:0033962">
    <property type="term" value="P:P-body assembly"/>
    <property type="evidence" value="ECO:0007669"/>
    <property type="project" value="TreeGrafter"/>
</dbReference>
<comment type="similarity">
    <text evidence="1">Belongs to the LSM14 family.</text>
</comment>
<dbReference type="Pfam" id="PF12701">
    <property type="entry name" value="LSM14"/>
    <property type="match status" value="1"/>
</dbReference>
<name>A0A914CAT2_9BILA</name>
<evidence type="ECO:0000313" key="10">
    <source>
        <dbReference type="WBParaSite" id="ACRNAN_Path_641.g2377.t2"/>
    </source>
</evidence>
<feature type="region of interest" description="Disordered" evidence="4">
    <location>
        <begin position="247"/>
        <end position="275"/>
    </location>
</feature>
<dbReference type="PANTHER" id="PTHR13586:SF0">
    <property type="entry name" value="TRAILER HITCH, ISOFORM H"/>
    <property type="match status" value="1"/>
</dbReference>
<evidence type="ECO:0000259" key="7">
    <source>
        <dbReference type="PROSITE" id="PS51536"/>
    </source>
</evidence>
<evidence type="ECO:0000259" key="6">
    <source>
        <dbReference type="PROSITE" id="PS51513"/>
    </source>
</evidence>
<feature type="compositionally biased region" description="Basic and acidic residues" evidence="4">
    <location>
        <begin position="210"/>
        <end position="219"/>
    </location>
</feature>
<feature type="compositionally biased region" description="Polar residues" evidence="4">
    <location>
        <begin position="309"/>
        <end position="318"/>
    </location>
</feature>
<evidence type="ECO:0000259" key="5">
    <source>
        <dbReference type="PROSITE" id="PS51512"/>
    </source>
</evidence>
<keyword evidence="9" id="KW-1185">Reference proteome</keyword>
<feature type="domain" description="DFDF" evidence="5">
    <location>
        <begin position="209"/>
        <end position="245"/>
    </location>
</feature>
<proteinExistence type="inferred from homology"/>
<evidence type="ECO:0000259" key="8">
    <source>
        <dbReference type="PROSITE" id="PS52002"/>
    </source>
</evidence>
<feature type="compositionally biased region" description="Basic and acidic residues" evidence="4">
    <location>
        <begin position="289"/>
        <end position="308"/>
    </location>
</feature>
<feature type="domain" description="FFD box profile" evidence="6">
    <location>
        <begin position="273"/>
        <end position="289"/>
    </location>
</feature>
<feature type="compositionally biased region" description="Gly residues" evidence="4">
    <location>
        <begin position="328"/>
        <end position="341"/>
    </location>
</feature>
<feature type="region of interest" description="Disordered" evidence="4">
    <location>
        <begin position="47"/>
        <end position="76"/>
    </location>
</feature>
<evidence type="ECO:0000256" key="2">
    <source>
        <dbReference type="PROSITE-ProRule" id="PRU00846"/>
    </source>
</evidence>
<sequence length="387" mass="43794">MTQQPQQTPYIGSKISLISKLDIRYEGILYTVDSQEATIALSKVKSFGTEDRPTPHPVPVKSFGTEDRPTPHPVPGRDEVYEYIIFKASDIKDLIVCDTPKPPASMGGLPYDPAILSVSQQPVEPKTQQPSAEDSHGGFYTSQQPQQYYSQNRGSQQASPPMQRPVEPRSHTTSEQHVHSGSYNRQQPQRYYNHSRGERTQARPPMRSNQPREKLKFDSDYDFEKANEQFKETIGDITKDLDAKLKIGDETQKTSSTKSGQRSDENTAEDNEKYYDKSSSFFDSISCEALEKQEGTNTRPDWRKERMTNQETFGSSAVRSLGYRRGGRGYGGPRGMRGGGNQPQQHQQQQRFNNGYVQSYGRQTYTSNNRYRNNSAASNNRGGQQAF</sequence>
<dbReference type="CDD" id="cd01736">
    <property type="entry name" value="LSm14_N"/>
    <property type="match status" value="1"/>
</dbReference>
<dbReference type="SMART" id="SM01199">
    <property type="entry name" value="FDF"/>
    <property type="match status" value="1"/>
</dbReference>
<feature type="compositionally biased region" description="Basic and acidic residues" evidence="4">
    <location>
        <begin position="261"/>
        <end position="275"/>
    </location>
</feature>
<dbReference type="InterPro" id="IPR025609">
    <property type="entry name" value="Lsm14-like_N"/>
</dbReference>
<feature type="compositionally biased region" description="Polar residues" evidence="4">
    <location>
        <begin position="179"/>
        <end position="192"/>
    </location>
</feature>
<feature type="compositionally biased region" description="Basic and acidic residues" evidence="4">
    <location>
        <begin position="166"/>
        <end position="178"/>
    </location>
</feature>
<dbReference type="InterPro" id="IPR025768">
    <property type="entry name" value="TFG_box"/>
</dbReference>
<dbReference type="PROSITE" id="PS51536">
    <property type="entry name" value="TFG"/>
    <property type="match status" value="1"/>
</dbReference>
<feature type="region of interest" description="Disordered" evidence="4">
    <location>
        <begin position="120"/>
        <end position="219"/>
    </location>
</feature>
<dbReference type="Pfam" id="PF09532">
    <property type="entry name" value="FDF"/>
    <property type="match status" value="1"/>
</dbReference>
<dbReference type="Proteomes" id="UP000887540">
    <property type="component" value="Unplaced"/>
</dbReference>
<dbReference type="GO" id="GO:0034063">
    <property type="term" value="P:stress granule assembly"/>
    <property type="evidence" value="ECO:0007669"/>
    <property type="project" value="TreeGrafter"/>
</dbReference>
<dbReference type="InterPro" id="IPR019050">
    <property type="entry name" value="FDF_dom"/>
</dbReference>
<evidence type="ECO:0000256" key="3">
    <source>
        <dbReference type="PROSITE-ProRule" id="PRU00869"/>
    </source>
</evidence>
<feature type="short sequence motif" description="TFG box" evidence="3">
    <location>
        <begin position="297"/>
        <end position="317"/>
    </location>
</feature>
<dbReference type="InterPro" id="IPR010920">
    <property type="entry name" value="LSM_dom_sf"/>
</dbReference>
<dbReference type="Gene3D" id="2.30.30.100">
    <property type="match status" value="2"/>
</dbReference>
<feature type="compositionally biased region" description="Basic and acidic residues" evidence="4">
    <location>
        <begin position="64"/>
        <end position="76"/>
    </location>
</feature>
<protein>
    <submittedName>
        <fullName evidence="10">Uncharacterized protein</fullName>
    </submittedName>
</protein>
<evidence type="ECO:0000256" key="1">
    <source>
        <dbReference type="ARBA" id="ARBA00010415"/>
    </source>
</evidence>
<dbReference type="PANTHER" id="PTHR13586">
    <property type="entry name" value="SCD6 PROTEIN-RELATED"/>
    <property type="match status" value="1"/>
</dbReference>
<reference evidence="10" key="1">
    <citation type="submission" date="2022-11" db="UniProtKB">
        <authorList>
            <consortium name="WormBaseParasite"/>
        </authorList>
    </citation>
    <scope>IDENTIFICATION</scope>
</reference>
<feature type="domain" description="Sm" evidence="8">
    <location>
        <begin position="2"/>
        <end position="100"/>
    </location>
</feature>
<dbReference type="PROSITE" id="PS51513">
    <property type="entry name" value="FFD"/>
    <property type="match status" value="1"/>
</dbReference>
<dbReference type="InterPro" id="IPR025761">
    <property type="entry name" value="FFD_box"/>
</dbReference>
<dbReference type="SMART" id="SM01271">
    <property type="entry name" value="LSM14"/>
    <property type="match status" value="1"/>
</dbReference>
<feature type="compositionally biased region" description="Polar residues" evidence="4">
    <location>
        <begin position="351"/>
        <end position="363"/>
    </location>
</feature>
<feature type="region of interest" description="Disordered" evidence="4">
    <location>
        <begin position="289"/>
        <end position="387"/>
    </location>
</feature>
<dbReference type="PROSITE" id="PS52002">
    <property type="entry name" value="SM"/>
    <property type="match status" value="1"/>
</dbReference>
<feature type="compositionally biased region" description="Low complexity" evidence="4">
    <location>
        <begin position="364"/>
        <end position="381"/>
    </location>
</feature>
<dbReference type="AlphaFoldDB" id="A0A914CAT2"/>
<feature type="domain" description="TFG box profile" evidence="7">
    <location>
        <begin position="297"/>
        <end position="317"/>
    </location>
</feature>
<organism evidence="9 10">
    <name type="scientific">Acrobeloides nanus</name>
    <dbReference type="NCBI Taxonomy" id="290746"/>
    <lineage>
        <taxon>Eukaryota</taxon>
        <taxon>Metazoa</taxon>
        <taxon>Ecdysozoa</taxon>
        <taxon>Nematoda</taxon>
        <taxon>Chromadorea</taxon>
        <taxon>Rhabditida</taxon>
        <taxon>Tylenchina</taxon>
        <taxon>Cephalobomorpha</taxon>
        <taxon>Cephaloboidea</taxon>
        <taxon>Cephalobidae</taxon>
        <taxon>Acrobeloides</taxon>
    </lineage>
</organism>
<dbReference type="GO" id="GO:0003729">
    <property type="term" value="F:mRNA binding"/>
    <property type="evidence" value="ECO:0007669"/>
    <property type="project" value="TreeGrafter"/>
</dbReference>
<evidence type="ECO:0000256" key="4">
    <source>
        <dbReference type="SAM" id="MobiDB-lite"/>
    </source>
</evidence>
<dbReference type="GO" id="GO:0000932">
    <property type="term" value="C:P-body"/>
    <property type="evidence" value="ECO:0007669"/>
    <property type="project" value="TreeGrafter"/>
</dbReference>
<dbReference type="InterPro" id="IPR047575">
    <property type="entry name" value="Sm"/>
</dbReference>
<feature type="compositionally biased region" description="Polar residues" evidence="4">
    <location>
        <begin position="120"/>
        <end position="132"/>
    </location>
</feature>
<dbReference type="InterPro" id="IPR025762">
    <property type="entry name" value="DFDF"/>
</dbReference>
<dbReference type="SUPFAM" id="SSF50182">
    <property type="entry name" value="Sm-like ribonucleoproteins"/>
    <property type="match status" value="2"/>
</dbReference>
<evidence type="ECO:0000313" key="9">
    <source>
        <dbReference type="Proteomes" id="UP000887540"/>
    </source>
</evidence>
<dbReference type="WBParaSite" id="ACRNAN_Path_641.g2377.t2">
    <property type="protein sequence ID" value="ACRNAN_Path_641.g2377.t2"/>
    <property type="gene ID" value="ACRNAN_Path_641.g2377"/>
</dbReference>
<accession>A0A914CAT2</accession>
<feature type="short sequence motif" description="FFD box" evidence="2">
    <location>
        <begin position="273"/>
        <end position="289"/>
    </location>
</feature>
<feature type="compositionally biased region" description="Low complexity" evidence="4">
    <location>
        <begin position="142"/>
        <end position="151"/>
    </location>
</feature>
<dbReference type="PROSITE" id="PS51512">
    <property type="entry name" value="DFDF"/>
    <property type="match status" value="1"/>
</dbReference>